<dbReference type="GO" id="GO:0004672">
    <property type="term" value="F:protein kinase activity"/>
    <property type="evidence" value="ECO:0007669"/>
    <property type="project" value="InterPro"/>
</dbReference>
<dbReference type="Proteomes" id="UP001385951">
    <property type="component" value="Unassembled WGS sequence"/>
</dbReference>
<dbReference type="Gene3D" id="1.10.510.10">
    <property type="entry name" value="Transferase(Phosphotransferase) domain 1"/>
    <property type="match status" value="1"/>
</dbReference>
<dbReference type="GO" id="GO:0005524">
    <property type="term" value="F:ATP binding"/>
    <property type="evidence" value="ECO:0007669"/>
    <property type="project" value="InterPro"/>
</dbReference>
<sequence length="381" mass="44550">MDECSQSGATDVHPDLQAYRDRLTLRSDEVWWRDHQVWLAERGYMLRPRYRPGWVPSWKGTGEHWQLHEDGLMLGHRAVIDATRLSDGETVMLKRFSRATNGLEGPITMFLASEPAKSHPKNHSTPIYELFDIPGEEFSIFVMPVLDKFFKPRFETVGEVLECFRQIFEGLQFLHSCRIAHRDLMVYNIMMDSRDMWPEPHHVMAPDMNRSFTADVKRPFTRTARPPKYHIIDFGLSRQYSPDNLNPTETAPEGGDRTVPEFPKGLEPVVHDPFAVDIYCVGNVIQNYILKPYTGCEFLQPFVDAMREPDPQKRLKIDQVVERYNKIIKTRWWWQLRARVLLKDPTGMDDQRYGVVDYTRQLFNTIGHILTFKSALPKPRK</sequence>
<keyword evidence="3" id="KW-1185">Reference proteome</keyword>
<evidence type="ECO:0000313" key="3">
    <source>
        <dbReference type="Proteomes" id="UP001385951"/>
    </source>
</evidence>
<gene>
    <name evidence="2" type="ORF">QCA50_003878</name>
</gene>
<dbReference type="EMBL" id="JASBNA010000004">
    <property type="protein sequence ID" value="KAK7692253.1"/>
    <property type="molecule type" value="Genomic_DNA"/>
</dbReference>
<name>A0AAW0GPU5_9APHY</name>
<reference evidence="2 3" key="1">
    <citation type="submission" date="2022-09" db="EMBL/GenBank/DDBJ databases">
        <authorList>
            <person name="Palmer J.M."/>
        </authorList>
    </citation>
    <scope>NUCLEOTIDE SEQUENCE [LARGE SCALE GENOMIC DNA]</scope>
    <source>
        <strain evidence="2 3">DSM 7382</strain>
    </source>
</reference>
<protein>
    <recommendedName>
        <fullName evidence="1">Protein kinase domain-containing protein</fullName>
    </recommendedName>
</protein>
<comment type="caution">
    <text evidence="2">The sequence shown here is derived from an EMBL/GenBank/DDBJ whole genome shotgun (WGS) entry which is preliminary data.</text>
</comment>
<proteinExistence type="predicted"/>
<feature type="domain" description="Protein kinase" evidence="1">
    <location>
        <begin position="31"/>
        <end position="381"/>
    </location>
</feature>
<evidence type="ECO:0000313" key="2">
    <source>
        <dbReference type="EMBL" id="KAK7692253.1"/>
    </source>
</evidence>
<dbReference type="PROSITE" id="PS50011">
    <property type="entry name" value="PROTEIN_KINASE_DOM"/>
    <property type="match status" value="1"/>
</dbReference>
<dbReference type="PANTHER" id="PTHR44167">
    <property type="entry name" value="OVARIAN-SPECIFIC SERINE/THREONINE-PROTEIN KINASE LOK-RELATED"/>
    <property type="match status" value="1"/>
</dbReference>
<dbReference type="SMART" id="SM00220">
    <property type="entry name" value="S_TKc"/>
    <property type="match status" value="1"/>
</dbReference>
<dbReference type="PANTHER" id="PTHR44167:SF24">
    <property type="entry name" value="SERINE_THREONINE-PROTEIN KINASE CHK2"/>
    <property type="match status" value="1"/>
</dbReference>
<evidence type="ECO:0000259" key="1">
    <source>
        <dbReference type="PROSITE" id="PS50011"/>
    </source>
</evidence>
<dbReference type="InterPro" id="IPR000719">
    <property type="entry name" value="Prot_kinase_dom"/>
</dbReference>
<dbReference type="SUPFAM" id="SSF56112">
    <property type="entry name" value="Protein kinase-like (PK-like)"/>
    <property type="match status" value="1"/>
</dbReference>
<dbReference type="Pfam" id="PF00069">
    <property type="entry name" value="Pkinase"/>
    <property type="match status" value="1"/>
</dbReference>
<organism evidence="2 3">
    <name type="scientific">Cerrena zonata</name>
    <dbReference type="NCBI Taxonomy" id="2478898"/>
    <lineage>
        <taxon>Eukaryota</taxon>
        <taxon>Fungi</taxon>
        <taxon>Dikarya</taxon>
        <taxon>Basidiomycota</taxon>
        <taxon>Agaricomycotina</taxon>
        <taxon>Agaricomycetes</taxon>
        <taxon>Polyporales</taxon>
        <taxon>Cerrenaceae</taxon>
        <taxon>Cerrena</taxon>
    </lineage>
</organism>
<dbReference type="AlphaFoldDB" id="A0AAW0GPU5"/>
<accession>A0AAW0GPU5</accession>
<dbReference type="InterPro" id="IPR011009">
    <property type="entry name" value="Kinase-like_dom_sf"/>
</dbReference>